<feature type="transmembrane region" description="Helical" evidence="6">
    <location>
        <begin position="366"/>
        <end position="383"/>
    </location>
</feature>
<keyword evidence="3 6" id="KW-0812">Transmembrane</keyword>
<dbReference type="Pfam" id="PF02687">
    <property type="entry name" value="FtsX"/>
    <property type="match status" value="2"/>
</dbReference>
<dbReference type="InterPro" id="IPR003838">
    <property type="entry name" value="ABC3_permease_C"/>
</dbReference>
<keyword evidence="4 6" id="KW-1133">Transmembrane helix</keyword>
<dbReference type="AlphaFoldDB" id="A0A6C0GMJ8"/>
<gene>
    <name evidence="9" type="ORF">GXP67_22730</name>
</gene>
<accession>A0A6C0GMJ8</accession>
<keyword evidence="2" id="KW-1003">Cell membrane</keyword>
<feature type="transmembrane region" description="Helical" evidence="6">
    <location>
        <begin position="774"/>
        <end position="794"/>
    </location>
</feature>
<comment type="subcellular location">
    <subcellularLocation>
        <location evidence="1">Cell membrane</location>
        <topology evidence="1">Multi-pass membrane protein</topology>
    </subcellularLocation>
</comment>
<sequence>MFKNYLNISLRMIRRNKVFSCINIFGLATGIAFCMLIFLFVKEEYSFDRFHEKADRIYRLELINLPDLAKNKKAQNGLTNPKSGEVSSTWIHFSIPFGPALKREIPEIETCVRLKEIGTVVSNGKESFQETVHYTDADFFQVFSFELLQGRKENVLASPTSIAITEKMAAKYFGKQNPMGKTLYLTQRDVKKGFIVSGIAKEAPANSSISFNMLLRIEQMANYEQDKNVMNSNFSIPTFLLLSPKASVKPFLAKMQAFVDRRLAAFSDMHRQHEKVPQHVKVLQAGVTPLTDTHFDTRVIWPKVNNPIYSYILSALGLLILFVVCINYISLTLTSAASRLGEIGIRKVMGASRQQVIGQLWAESQVLVWMAMLMAVGLVYLFLPAFNAFTGKQLYFSLWQEPLLAGILLLIALLVGIVAGGYPALVLSDFQPANILKGSRTYRINPWFSRILLLVQYSMCLFLVSSSLIMYGQMRYISEKDLGFDKEQVLIVRNFASTNQSAQLVDRFRQWANTNPDIISLSGSGATITRQVFSMGFEINNEQTNVDIFIVDEHYLSTLGIKLVEGRNFSPDRKTDQEGMIVNETLANMIGRDSTGVINTLMGTKIIGVMQDHHYASLESKIAPLALSYSKDWPTYIVAKLRQGRIPTALQAIEKTWKKLAPDQPFVYSFLDENLKEQYTTYRNWTGIVGIATVFAVIMSCLGLFALSGIHALNRTKEIGIRKVMGASVSQIFVLLNKDMLRLTLLSFLIAVPFSAYLMDLWLQDFAYRISLSWQLFAIAGLIGIATAFLAVIFHSLKAAKANPVISLRNE</sequence>
<feature type="transmembrane region" description="Helical" evidence="6">
    <location>
        <begin position="685"/>
        <end position="713"/>
    </location>
</feature>
<feature type="domain" description="ABC3 transporter permease C-terminal" evidence="7">
    <location>
        <begin position="691"/>
        <end position="804"/>
    </location>
</feature>
<evidence type="ECO:0000256" key="2">
    <source>
        <dbReference type="ARBA" id="ARBA00022475"/>
    </source>
</evidence>
<dbReference type="Pfam" id="PF12704">
    <property type="entry name" value="MacB_PCD"/>
    <property type="match status" value="1"/>
</dbReference>
<dbReference type="PANTHER" id="PTHR30572:SF18">
    <property type="entry name" value="ABC-TYPE MACROLIDE FAMILY EXPORT SYSTEM PERMEASE COMPONENT 2"/>
    <property type="match status" value="1"/>
</dbReference>
<evidence type="ECO:0000313" key="9">
    <source>
        <dbReference type="EMBL" id="QHT69249.1"/>
    </source>
</evidence>
<dbReference type="Proteomes" id="UP000480178">
    <property type="component" value="Chromosome"/>
</dbReference>
<dbReference type="InterPro" id="IPR025857">
    <property type="entry name" value="MacB_PCD"/>
</dbReference>
<name>A0A6C0GMJ8_9BACT</name>
<evidence type="ECO:0000256" key="6">
    <source>
        <dbReference type="SAM" id="Phobius"/>
    </source>
</evidence>
<evidence type="ECO:0000256" key="4">
    <source>
        <dbReference type="ARBA" id="ARBA00022989"/>
    </source>
</evidence>
<evidence type="ECO:0000256" key="5">
    <source>
        <dbReference type="ARBA" id="ARBA00023136"/>
    </source>
</evidence>
<evidence type="ECO:0000313" key="10">
    <source>
        <dbReference type="Proteomes" id="UP000480178"/>
    </source>
</evidence>
<feature type="domain" description="ABC3 transporter permease C-terminal" evidence="7">
    <location>
        <begin position="316"/>
        <end position="428"/>
    </location>
</feature>
<dbReference type="PANTHER" id="PTHR30572">
    <property type="entry name" value="MEMBRANE COMPONENT OF TRANSPORTER-RELATED"/>
    <property type="match status" value="1"/>
</dbReference>
<feature type="transmembrane region" description="Helical" evidence="6">
    <location>
        <begin position="308"/>
        <end position="329"/>
    </location>
</feature>
<evidence type="ECO:0000256" key="1">
    <source>
        <dbReference type="ARBA" id="ARBA00004651"/>
    </source>
</evidence>
<dbReference type="GO" id="GO:0005886">
    <property type="term" value="C:plasma membrane"/>
    <property type="evidence" value="ECO:0007669"/>
    <property type="project" value="UniProtKB-SubCell"/>
</dbReference>
<dbReference type="GO" id="GO:0022857">
    <property type="term" value="F:transmembrane transporter activity"/>
    <property type="evidence" value="ECO:0007669"/>
    <property type="project" value="TreeGrafter"/>
</dbReference>
<keyword evidence="10" id="KW-1185">Reference proteome</keyword>
<dbReference type="KEGG" id="rhoz:GXP67_22730"/>
<proteinExistence type="predicted"/>
<dbReference type="EMBL" id="CP048222">
    <property type="protein sequence ID" value="QHT69249.1"/>
    <property type="molecule type" value="Genomic_DNA"/>
</dbReference>
<evidence type="ECO:0000256" key="3">
    <source>
        <dbReference type="ARBA" id="ARBA00022692"/>
    </source>
</evidence>
<protein>
    <submittedName>
        <fullName evidence="9">FtsX-like permease family protein</fullName>
    </submittedName>
</protein>
<reference evidence="9 10" key="1">
    <citation type="submission" date="2020-01" db="EMBL/GenBank/DDBJ databases">
        <authorList>
            <person name="Kim M.K."/>
        </authorList>
    </citation>
    <scope>NUCLEOTIDE SEQUENCE [LARGE SCALE GENOMIC DNA]</scope>
    <source>
        <strain evidence="9 10">172606-1</strain>
    </source>
</reference>
<evidence type="ECO:0000259" key="8">
    <source>
        <dbReference type="Pfam" id="PF12704"/>
    </source>
</evidence>
<feature type="domain" description="MacB-like periplasmic core" evidence="8">
    <location>
        <begin position="20"/>
        <end position="254"/>
    </location>
</feature>
<feature type="transmembrane region" description="Helical" evidence="6">
    <location>
        <begin position="403"/>
        <end position="427"/>
    </location>
</feature>
<feature type="transmembrane region" description="Helical" evidence="6">
    <location>
        <begin position="447"/>
        <end position="471"/>
    </location>
</feature>
<feature type="transmembrane region" description="Helical" evidence="6">
    <location>
        <begin position="21"/>
        <end position="41"/>
    </location>
</feature>
<feature type="transmembrane region" description="Helical" evidence="6">
    <location>
        <begin position="743"/>
        <end position="762"/>
    </location>
</feature>
<dbReference type="RefSeq" id="WP_162445238.1">
    <property type="nucleotide sequence ID" value="NZ_CP048222.1"/>
</dbReference>
<organism evidence="9 10">
    <name type="scientific">Rhodocytophaga rosea</name>
    <dbReference type="NCBI Taxonomy" id="2704465"/>
    <lineage>
        <taxon>Bacteria</taxon>
        <taxon>Pseudomonadati</taxon>
        <taxon>Bacteroidota</taxon>
        <taxon>Cytophagia</taxon>
        <taxon>Cytophagales</taxon>
        <taxon>Rhodocytophagaceae</taxon>
        <taxon>Rhodocytophaga</taxon>
    </lineage>
</organism>
<keyword evidence="5 6" id="KW-0472">Membrane</keyword>
<dbReference type="InterPro" id="IPR050250">
    <property type="entry name" value="Macrolide_Exporter_MacB"/>
</dbReference>
<evidence type="ECO:0000259" key="7">
    <source>
        <dbReference type="Pfam" id="PF02687"/>
    </source>
</evidence>